<reference evidence="1 2" key="1">
    <citation type="submission" date="2018-02" db="EMBL/GenBank/DDBJ databases">
        <title>The genomes of Aspergillus section Nigri reveals drivers in fungal speciation.</title>
        <authorList>
            <consortium name="DOE Joint Genome Institute"/>
            <person name="Vesth T.C."/>
            <person name="Nybo J."/>
            <person name="Theobald S."/>
            <person name="Brandl J."/>
            <person name="Frisvad J.C."/>
            <person name="Nielsen K.F."/>
            <person name="Lyhne E.K."/>
            <person name="Kogle M.E."/>
            <person name="Kuo A."/>
            <person name="Riley R."/>
            <person name="Clum A."/>
            <person name="Nolan M."/>
            <person name="Lipzen A."/>
            <person name="Salamov A."/>
            <person name="Henrissat B."/>
            <person name="Wiebenga A."/>
            <person name="De vries R.P."/>
            <person name="Grigoriev I.V."/>
            <person name="Mortensen U.H."/>
            <person name="Andersen M.R."/>
            <person name="Baker S.E."/>
        </authorList>
    </citation>
    <scope>NUCLEOTIDE SEQUENCE [LARGE SCALE GENOMIC DNA]</scope>
    <source>
        <strain evidence="1 2">CBS 707.79</strain>
    </source>
</reference>
<evidence type="ECO:0000313" key="1">
    <source>
        <dbReference type="EMBL" id="PYH97354.1"/>
    </source>
</evidence>
<gene>
    <name evidence="1" type="ORF">BO71DRAFT_133896</name>
</gene>
<dbReference type="AlphaFoldDB" id="A0A319DKN0"/>
<protein>
    <submittedName>
        <fullName evidence="1">Uncharacterized protein</fullName>
    </submittedName>
</protein>
<name>A0A319DKN0_9EURO</name>
<sequence>MYVCTSSTYLVNRCFFNNPRSRRFLLGSSPSNPDNLFLRSCSNLERELLYWSTSHRPILQFKKKKEKEKRKSFHLFVPKSDFVVYFFLSLRPLPSGGLASDYSSEYLRRYLNIGWYVQPVGRMDGSPSKLMINIWTKINPRPKLVIPCMRENHSFILPPNAMVGAELPLSLLPPFPFFLPSFLS</sequence>
<dbReference type="VEuPathDB" id="FungiDB:BO71DRAFT_133896"/>
<dbReference type="EMBL" id="KZ825825">
    <property type="protein sequence ID" value="PYH97354.1"/>
    <property type="molecule type" value="Genomic_DNA"/>
</dbReference>
<proteinExistence type="predicted"/>
<organism evidence="1 2">
    <name type="scientific">Aspergillus ellipticus CBS 707.79</name>
    <dbReference type="NCBI Taxonomy" id="1448320"/>
    <lineage>
        <taxon>Eukaryota</taxon>
        <taxon>Fungi</taxon>
        <taxon>Dikarya</taxon>
        <taxon>Ascomycota</taxon>
        <taxon>Pezizomycotina</taxon>
        <taxon>Eurotiomycetes</taxon>
        <taxon>Eurotiomycetidae</taxon>
        <taxon>Eurotiales</taxon>
        <taxon>Aspergillaceae</taxon>
        <taxon>Aspergillus</taxon>
        <taxon>Aspergillus subgen. Circumdati</taxon>
    </lineage>
</organism>
<evidence type="ECO:0000313" key="2">
    <source>
        <dbReference type="Proteomes" id="UP000247810"/>
    </source>
</evidence>
<dbReference type="Proteomes" id="UP000247810">
    <property type="component" value="Unassembled WGS sequence"/>
</dbReference>
<accession>A0A319DKN0</accession>
<keyword evidence="2" id="KW-1185">Reference proteome</keyword>